<keyword evidence="3 6" id="KW-0799">Topoisomerase</keyword>
<evidence type="ECO:0000256" key="2">
    <source>
        <dbReference type="ARBA" id="ARBA00006645"/>
    </source>
</evidence>
<feature type="compositionally biased region" description="Basic and acidic residues" evidence="9">
    <location>
        <begin position="1"/>
        <end position="11"/>
    </location>
</feature>
<dbReference type="CDD" id="cd00660">
    <property type="entry name" value="Topoisomer_IB_N"/>
    <property type="match status" value="1"/>
</dbReference>
<dbReference type="Pfam" id="PF01028">
    <property type="entry name" value="Topoisom_I"/>
    <property type="match status" value="1"/>
</dbReference>
<evidence type="ECO:0000256" key="4">
    <source>
        <dbReference type="ARBA" id="ARBA00023125"/>
    </source>
</evidence>
<keyword evidence="5 6" id="KW-0413">Isomerase</keyword>
<comment type="catalytic activity">
    <reaction evidence="1 6 7">
        <text>ATP-independent breakage of single-stranded DNA, followed by passage and rejoining.</text>
        <dbReference type="EC" id="5.6.2.1"/>
    </reaction>
</comment>
<evidence type="ECO:0000256" key="9">
    <source>
        <dbReference type="SAM" id="MobiDB-lite"/>
    </source>
</evidence>
<dbReference type="InterPro" id="IPR001631">
    <property type="entry name" value="TopoI"/>
</dbReference>
<feature type="compositionally biased region" description="Acidic residues" evidence="9">
    <location>
        <begin position="12"/>
        <end position="29"/>
    </location>
</feature>
<feature type="coiled-coil region" evidence="8">
    <location>
        <begin position="214"/>
        <end position="241"/>
    </location>
</feature>
<dbReference type="InterPro" id="IPR036202">
    <property type="entry name" value="TopoI_DNA-bd_euk_N_sf"/>
</dbReference>
<name>A0A7S2W7J0_9STRA</name>
<evidence type="ECO:0000256" key="1">
    <source>
        <dbReference type="ARBA" id="ARBA00000213"/>
    </source>
</evidence>
<dbReference type="GO" id="GO:0006265">
    <property type="term" value="P:DNA topological change"/>
    <property type="evidence" value="ECO:0007669"/>
    <property type="project" value="UniProtKB-UniRule"/>
</dbReference>
<dbReference type="GO" id="GO:0007059">
    <property type="term" value="P:chromosome segregation"/>
    <property type="evidence" value="ECO:0007669"/>
    <property type="project" value="TreeGrafter"/>
</dbReference>
<feature type="compositionally biased region" description="Acidic residues" evidence="9">
    <location>
        <begin position="65"/>
        <end position="74"/>
    </location>
</feature>
<dbReference type="Gene3D" id="1.10.10.41">
    <property type="entry name" value="Yeast DNA topoisomerase - domain 1"/>
    <property type="match status" value="1"/>
</dbReference>
<feature type="compositionally biased region" description="Basic residues" evidence="9">
    <location>
        <begin position="33"/>
        <end position="61"/>
    </location>
</feature>
<dbReference type="AlphaFoldDB" id="A0A7S2W7J0"/>
<dbReference type="InterPro" id="IPR018521">
    <property type="entry name" value="TopoIB_AS"/>
</dbReference>
<comment type="similarity">
    <text evidence="2 6 7">Belongs to the type IB topoisomerase family.</text>
</comment>
<dbReference type="PANTHER" id="PTHR10290:SF3">
    <property type="entry name" value="DNA TOPOISOMERASE 1"/>
    <property type="match status" value="1"/>
</dbReference>
<feature type="active site" description="O-(3'-phospho-DNA)-tyrosine intermediate" evidence="6">
    <location>
        <position position="650"/>
    </location>
</feature>
<evidence type="ECO:0000256" key="5">
    <source>
        <dbReference type="ARBA" id="ARBA00023235"/>
    </source>
</evidence>
<sequence length="691" mass="79685">MDVSEDERPVDEGEGDDGSDESEYEDEDDKKDKKVKKEKKSKKSKKHKKHKKSKKSSKKRRRDDSMDDSNDYDEPIPVRSRPAPTGTVKVKKEVPRLTQLETAMKAHKWWEDPRHESGTKWTTLEHNGVMFPPPYKSHGIKLIYDGREIELTPEQEEVATLYADMPLDGPQLGDPKTAETFNRNFFADFREVLGKSHPVKWFDKIDWTNLREYAARARLDRRNLTKEEKELKKKNADAQRLIYSYALVDGHLQKIGNVMVEPPGLFRGRGDHPKTGKLKKRVMPEQITINVGKDSPVPKCPIPGRSWKAIVHKPDVTWLAYWKDNINNNTKYVWLAASSGFKGQADMEKYEKARRLKKKIGVIRSDYERKLGSKDLLQKQLGTAMWVIDRLALRVGNEKDDDEADTVGCCSLRVEHVSVDTNSNVLTLDFLGKDSMRHFQSYRLEEQYGSTGIKVLQNFETFLKRKKPSDDIFDKLDVGTLNDHLKTLMPGLSAKVFRTFNASKTLEEQLPFTINQYITPQAKTLIYNAANREVAILCNHQRTVSTAAQSTIEKMSGLIELMKDQREELVGWLQRRRKDKPVTQLKPELPKDASTEEKRKVAHMFTKQPSVQDCEKRIAVWDKKIQAQELTFQNKEDNKTVALGTSKINYMDPRITVAWAKRNEVPIEKLFATSLRDKFPWAMSVPDTFTF</sequence>
<dbReference type="Pfam" id="PF14370">
    <property type="entry name" value="Topo_C_assoc"/>
    <property type="match status" value="1"/>
</dbReference>
<dbReference type="InterPro" id="IPR008336">
    <property type="entry name" value="TopoI_DNA-bd_euk"/>
</dbReference>
<dbReference type="Gene3D" id="1.10.132.10">
    <property type="match status" value="1"/>
</dbReference>
<evidence type="ECO:0000256" key="7">
    <source>
        <dbReference type="RuleBase" id="RU365101"/>
    </source>
</evidence>
<dbReference type="GO" id="GO:0005694">
    <property type="term" value="C:chromosome"/>
    <property type="evidence" value="ECO:0007669"/>
    <property type="project" value="InterPro"/>
</dbReference>
<dbReference type="InterPro" id="IPR051062">
    <property type="entry name" value="Topoisomerase_IB"/>
</dbReference>
<evidence type="ECO:0000259" key="10">
    <source>
        <dbReference type="SMART" id="SM00435"/>
    </source>
</evidence>
<keyword evidence="4 6" id="KW-0238">DNA-binding</keyword>
<dbReference type="SMART" id="SM00435">
    <property type="entry name" value="TOPEUc"/>
    <property type="match status" value="1"/>
</dbReference>
<dbReference type="Gene3D" id="2.170.11.10">
    <property type="entry name" value="DNA Topoisomerase I, domain 2"/>
    <property type="match status" value="1"/>
</dbReference>
<dbReference type="InterPro" id="IPR013034">
    <property type="entry name" value="DNA_topo_DNA_db_N_dom1"/>
</dbReference>
<proteinExistence type="inferred from homology"/>
<dbReference type="InterPro" id="IPR013500">
    <property type="entry name" value="TopoI_cat_euk"/>
</dbReference>
<dbReference type="InterPro" id="IPR014711">
    <property type="entry name" value="TopoI_cat_a-hlx-sub_euk"/>
</dbReference>
<keyword evidence="8" id="KW-0175">Coiled coil</keyword>
<dbReference type="GO" id="GO:0005730">
    <property type="term" value="C:nucleolus"/>
    <property type="evidence" value="ECO:0007669"/>
    <property type="project" value="TreeGrafter"/>
</dbReference>
<evidence type="ECO:0000313" key="11">
    <source>
        <dbReference type="EMBL" id="CAD9671143.1"/>
    </source>
</evidence>
<comment type="function">
    <text evidence="7">Releases the supercoiling and torsional tension of DNA introduced during the DNA replication and transcription by transiently cleaving and rejoining one strand of the DNA duplex. Introduces a single-strand break via transesterification at the specific target site 5'-[CT]CCTTp site in duplex DNA. The scissile phosphodiester is attacked by the catalytic tyrosine of the enzyme, resulting in the formation of a DNA-(3'-phosphotyrosyl)-enzyme intermediate and the expulsion of a 5'-OH DNA strand. The free DNA strand then undergoes passage around the unbroken strand thus removing DNA supercoils. Finally, in the religation step, the DNA 5'-OH attacks the covalent intermediate to expel the active-site tyrosine and restore the DNA phosphodiester backbone.</text>
</comment>
<dbReference type="Pfam" id="PF02919">
    <property type="entry name" value="Topoisom_I_N"/>
    <property type="match status" value="1"/>
</dbReference>
<dbReference type="PROSITE" id="PS52038">
    <property type="entry name" value="TOPO_IB_2"/>
    <property type="match status" value="1"/>
</dbReference>
<dbReference type="InterPro" id="IPR025834">
    <property type="entry name" value="TopoI_C_dom"/>
</dbReference>
<dbReference type="GO" id="GO:0003917">
    <property type="term" value="F:DNA topoisomerase type I (single strand cut, ATP-independent) activity"/>
    <property type="evidence" value="ECO:0007669"/>
    <property type="project" value="UniProtKB-UniRule"/>
</dbReference>
<dbReference type="SUPFAM" id="SSF56349">
    <property type="entry name" value="DNA breaking-rejoining enzymes"/>
    <property type="match status" value="1"/>
</dbReference>
<feature type="region of interest" description="Disordered" evidence="9">
    <location>
        <begin position="1"/>
        <end position="89"/>
    </location>
</feature>
<dbReference type="InterPro" id="IPR011010">
    <property type="entry name" value="DNA_brk_join_enz"/>
</dbReference>
<gene>
    <name evidence="11" type="ORF">QSP1433_LOCUS3436</name>
</gene>
<accession>A0A7S2W7J0</accession>
<dbReference type="SUPFAM" id="SSF56741">
    <property type="entry name" value="Eukaryotic DNA topoisomerase I, N-terminal DNA-binding fragment"/>
    <property type="match status" value="1"/>
</dbReference>
<dbReference type="GO" id="GO:0006260">
    <property type="term" value="P:DNA replication"/>
    <property type="evidence" value="ECO:0007669"/>
    <property type="project" value="TreeGrafter"/>
</dbReference>
<dbReference type="PRINTS" id="PR00416">
    <property type="entry name" value="EUTPISMRASEI"/>
</dbReference>
<evidence type="ECO:0000256" key="3">
    <source>
        <dbReference type="ARBA" id="ARBA00023029"/>
    </source>
</evidence>
<protein>
    <recommendedName>
        <fullName evidence="7">DNA topoisomerase I</fullName>
        <ecNumber evidence="7">5.6.2.1</ecNumber>
    </recommendedName>
    <alternativeName>
        <fullName evidence="7">DNA topoisomerase 1</fullName>
    </alternativeName>
</protein>
<dbReference type="InterPro" id="IPR014727">
    <property type="entry name" value="TopoI_cat_a/b-sub_euk"/>
</dbReference>
<dbReference type="GO" id="GO:0003677">
    <property type="term" value="F:DNA binding"/>
    <property type="evidence" value="ECO:0007669"/>
    <property type="project" value="UniProtKB-UniRule"/>
</dbReference>
<evidence type="ECO:0000256" key="6">
    <source>
        <dbReference type="PROSITE-ProRule" id="PRU01382"/>
    </source>
</evidence>
<dbReference type="EMBL" id="HBHK01005813">
    <property type="protein sequence ID" value="CAD9671143.1"/>
    <property type="molecule type" value="Transcribed_RNA"/>
</dbReference>
<dbReference type="InterPro" id="IPR013030">
    <property type="entry name" value="DNA_topo_DNA_db_N_dom2"/>
</dbReference>
<feature type="domain" description="DNA topoisomerase I eukaryotic-type" evidence="10">
    <location>
        <begin position="265"/>
        <end position="664"/>
    </location>
</feature>
<dbReference type="PROSITE" id="PS00176">
    <property type="entry name" value="TOPO_IB_1"/>
    <property type="match status" value="1"/>
</dbReference>
<dbReference type="Gene3D" id="3.90.15.10">
    <property type="entry name" value="Topoisomerase I, Chain A, domain 3"/>
    <property type="match status" value="1"/>
</dbReference>
<dbReference type="PANTHER" id="PTHR10290">
    <property type="entry name" value="DNA TOPOISOMERASE I"/>
    <property type="match status" value="1"/>
</dbReference>
<dbReference type="InterPro" id="IPR013499">
    <property type="entry name" value="TopoI_euk"/>
</dbReference>
<organism evidence="11">
    <name type="scientific">Mucochytrium quahogii</name>
    <dbReference type="NCBI Taxonomy" id="96639"/>
    <lineage>
        <taxon>Eukaryota</taxon>
        <taxon>Sar</taxon>
        <taxon>Stramenopiles</taxon>
        <taxon>Bigyra</taxon>
        <taxon>Labyrinthulomycetes</taxon>
        <taxon>Thraustochytrida</taxon>
        <taxon>Thraustochytriidae</taxon>
        <taxon>Mucochytrium</taxon>
    </lineage>
</organism>
<reference evidence="11" key="1">
    <citation type="submission" date="2021-01" db="EMBL/GenBank/DDBJ databases">
        <authorList>
            <person name="Corre E."/>
            <person name="Pelletier E."/>
            <person name="Niang G."/>
            <person name="Scheremetjew M."/>
            <person name="Finn R."/>
            <person name="Kale V."/>
            <person name="Holt S."/>
            <person name="Cochrane G."/>
            <person name="Meng A."/>
            <person name="Brown T."/>
            <person name="Cohen L."/>
        </authorList>
    </citation>
    <scope>NUCLEOTIDE SEQUENCE</scope>
    <source>
        <strain evidence="11">NY070348D</strain>
    </source>
</reference>
<evidence type="ECO:0000256" key="8">
    <source>
        <dbReference type="SAM" id="Coils"/>
    </source>
</evidence>
<dbReference type="EC" id="5.6.2.1" evidence="7"/>
<dbReference type="CDD" id="cd00659">
    <property type="entry name" value="Topo_IB_C"/>
    <property type="match status" value="1"/>
</dbReference>